<feature type="domain" description="HTH gntR-type" evidence="4">
    <location>
        <begin position="4"/>
        <end position="74"/>
    </location>
</feature>
<keyword evidence="3" id="KW-0804">Transcription</keyword>
<dbReference type="CDD" id="cd07377">
    <property type="entry name" value="WHTH_GntR"/>
    <property type="match status" value="1"/>
</dbReference>
<keyword evidence="2" id="KW-0238">DNA-binding</keyword>
<dbReference type="Gene3D" id="1.20.120.530">
    <property type="entry name" value="GntR ligand-binding domain-like"/>
    <property type="match status" value="1"/>
</dbReference>
<comment type="caution">
    <text evidence="5">The sequence shown here is derived from an EMBL/GenBank/DDBJ whole genome shotgun (WGS) entry which is preliminary data.</text>
</comment>
<keyword evidence="1" id="KW-0805">Transcription regulation</keyword>
<sequence length="241" mass="26650">MRVPKAAELIAASLRQRIAMGELLEGDALPPEADLIVEFGVSRASLREALRILENEGLIEVRRGAHGGARIRLPREDTAAHSMGLLLQIRGATLKDMFDARVIIEPPLIHQLAQIRTDEDMAAIRAHIDLERAAIDDVRAFAAAAAEFHRLMIGRSGNSVLILVAGMLDELYLKHLNQFIASARPDQAQLNRETLLNHQRLADLIESRDGPAAETLWRYHMQGARKIILGQLGEGSKLALY</sequence>
<gene>
    <name evidence="5" type="ORF">K7G82_16590</name>
</gene>
<dbReference type="InterPro" id="IPR000524">
    <property type="entry name" value="Tscrpt_reg_HTH_GntR"/>
</dbReference>
<dbReference type="PANTHER" id="PTHR43537:SF5">
    <property type="entry name" value="UXU OPERON TRANSCRIPTIONAL REGULATOR"/>
    <property type="match status" value="1"/>
</dbReference>
<dbReference type="SMART" id="SM00345">
    <property type="entry name" value="HTH_GNTR"/>
    <property type="match status" value="1"/>
</dbReference>
<dbReference type="SUPFAM" id="SSF46785">
    <property type="entry name" value="Winged helix' DNA-binding domain"/>
    <property type="match status" value="1"/>
</dbReference>
<dbReference type="SUPFAM" id="SSF48008">
    <property type="entry name" value="GntR ligand-binding domain-like"/>
    <property type="match status" value="1"/>
</dbReference>
<organism evidence="5 6">
    <name type="scientific">Sphingomonas colocasiae</name>
    <dbReference type="NCBI Taxonomy" id="1848973"/>
    <lineage>
        <taxon>Bacteria</taxon>
        <taxon>Pseudomonadati</taxon>
        <taxon>Pseudomonadota</taxon>
        <taxon>Alphaproteobacteria</taxon>
        <taxon>Sphingomonadales</taxon>
        <taxon>Sphingomonadaceae</taxon>
        <taxon>Sphingomonas</taxon>
    </lineage>
</organism>
<dbReference type="EMBL" id="JAINVV010000008">
    <property type="protein sequence ID" value="MBY8823925.1"/>
    <property type="molecule type" value="Genomic_DNA"/>
</dbReference>
<dbReference type="Proteomes" id="UP000706039">
    <property type="component" value="Unassembled WGS sequence"/>
</dbReference>
<dbReference type="SMART" id="SM00895">
    <property type="entry name" value="FCD"/>
    <property type="match status" value="1"/>
</dbReference>
<dbReference type="PANTHER" id="PTHR43537">
    <property type="entry name" value="TRANSCRIPTIONAL REGULATOR, GNTR FAMILY"/>
    <property type="match status" value="1"/>
</dbReference>
<dbReference type="RefSeq" id="WP_222991030.1">
    <property type="nucleotide sequence ID" value="NZ_JAINVV010000008.1"/>
</dbReference>
<evidence type="ECO:0000256" key="3">
    <source>
        <dbReference type="ARBA" id="ARBA00023163"/>
    </source>
</evidence>
<dbReference type="Pfam" id="PF00392">
    <property type="entry name" value="GntR"/>
    <property type="match status" value="1"/>
</dbReference>
<dbReference type="Gene3D" id="1.10.10.10">
    <property type="entry name" value="Winged helix-like DNA-binding domain superfamily/Winged helix DNA-binding domain"/>
    <property type="match status" value="1"/>
</dbReference>
<proteinExistence type="predicted"/>
<dbReference type="InterPro" id="IPR008920">
    <property type="entry name" value="TF_FadR/GntR_C"/>
</dbReference>
<dbReference type="InterPro" id="IPR036388">
    <property type="entry name" value="WH-like_DNA-bd_sf"/>
</dbReference>
<evidence type="ECO:0000313" key="5">
    <source>
        <dbReference type="EMBL" id="MBY8823925.1"/>
    </source>
</evidence>
<evidence type="ECO:0000256" key="1">
    <source>
        <dbReference type="ARBA" id="ARBA00023015"/>
    </source>
</evidence>
<dbReference type="InterPro" id="IPR011711">
    <property type="entry name" value="GntR_C"/>
</dbReference>
<dbReference type="PROSITE" id="PS50949">
    <property type="entry name" value="HTH_GNTR"/>
    <property type="match status" value="1"/>
</dbReference>
<accession>A0ABS7PRG2</accession>
<dbReference type="Pfam" id="PF07729">
    <property type="entry name" value="FCD"/>
    <property type="match status" value="1"/>
</dbReference>
<keyword evidence="6" id="KW-1185">Reference proteome</keyword>
<reference evidence="5 6" key="1">
    <citation type="submission" date="2021-08" db="EMBL/GenBank/DDBJ databases">
        <authorList>
            <person name="Tuo L."/>
        </authorList>
    </citation>
    <scope>NUCLEOTIDE SEQUENCE [LARGE SCALE GENOMIC DNA]</scope>
    <source>
        <strain evidence="5 6">JCM 31229</strain>
    </source>
</reference>
<dbReference type="InterPro" id="IPR036390">
    <property type="entry name" value="WH_DNA-bd_sf"/>
</dbReference>
<name>A0ABS7PRG2_9SPHN</name>
<evidence type="ECO:0000313" key="6">
    <source>
        <dbReference type="Proteomes" id="UP000706039"/>
    </source>
</evidence>
<protein>
    <submittedName>
        <fullName evidence="5">FCD domain-containing protein</fullName>
    </submittedName>
</protein>
<evidence type="ECO:0000256" key="2">
    <source>
        <dbReference type="ARBA" id="ARBA00023125"/>
    </source>
</evidence>
<evidence type="ECO:0000259" key="4">
    <source>
        <dbReference type="PROSITE" id="PS50949"/>
    </source>
</evidence>
<dbReference type="PRINTS" id="PR00035">
    <property type="entry name" value="HTHGNTR"/>
</dbReference>